<reference evidence="1" key="1">
    <citation type="journal article" date="2014" name="Front. Microbiol.">
        <title>High frequency of phylogenetically diverse reductive dehalogenase-homologous genes in deep subseafloor sedimentary metagenomes.</title>
        <authorList>
            <person name="Kawai M."/>
            <person name="Futagami T."/>
            <person name="Toyoda A."/>
            <person name="Takaki Y."/>
            <person name="Nishi S."/>
            <person name="Hori S."/>
            <person name="Arai W."/>
            <person name="Tsubouchi T."/>
            <person name="Morono Y."/>
            <person name="Uchiyama I."/>
            <person name="Ito T."/>
            <person name="Fujiyama A."/>
            <person name="Inagaki F."/>
            <person name="Takami H."/>
        </authorList>
    </citation>
    <scope>NUCLEOTIDE SEQUENCE</scope>
    <source>
        <strain evidence="1">Expedition CK06-06</strain>
    </source>
</reference>
<accession>X0VXR1</accession>
<gene>
    <name evidence="1" type="ORF">S01H1_51452</name>
</gene>
<feature type="non-terminal residue" evidence="1">
    <location>
        <position position="59"/>
    </location>
</feature>
<dbReference type="Gene3D" id="3.20.20.20">
    <property type="entry name" value="Dihydropteroate synthase-like"/>
    <property type="match status" value="1"/>
</dbReference>
<dbReference type="AlphaFoldDB" id="X0VXR1"/>
<proteinExistence type="predicted"/>
<protein>
    <submittedName>
        <fullName evidence="1">Uncharacterized protein</fullName>
    </submittedName>
</protein>
<name>X0VXR1_9ZZZZ</name>
<comment type="caution">
    <text evidence="1">The sequence shown here is derived from an EMBL/GenBank/DDBJ whole genome shotgun (WGS) entry which is preliminary data.</text>
</comment>
<sequence>MVVELVKEKWSNVINTVTIGATKEEGGTRSSKVVVGGESTLPYLFVEGDMPNRPAIAME</sequence>
<dbReference type="InterPro" id="IPR011005">
    <property type="entry name" value="Dihydropteroate_synth-like_sf"/>
</dbReference>
<organism evidence="1">
    <name type="scientific">marine sediment metagenome</name>
    <dbReference type="NCBI Taxonomy" id="412755"/>
    <lineage>
        <taxon>unclassified sequences</taxon>
        <taxon>metagenomes</taxon>
        <taxon>ecological metagenomes</taxon>
    </lineage>
</organism>
<evidence type="ECO:0000313" key="1">
    <source>
        <dbReference type="EMBL" id="GAG23239.1"/>
    </source>
</evidence>
<dbReference type="EMBL" id="BARS01033199">
    <property type="protein sequence ID" value="GAG23239.1"/>
    <property type="molecule type" value="Genomic_DNA"/>
</dbReference>